<keyword evidence="4" id="KW-0028">Amino-acid biosynthesis</keyword>
<dbReference type="eggNOG" id="COG0169">
    <property type="taxonomic scope" value="Bacteria"/>
</dbReference>
<keyword evidence="4" id="KW-0057">Aromatic amino acid biosynthesis</keyword>
<dbReference type="InterPro" id="IPR013708">
    <property type="entry name" value="Shikimate_DH-bd_N"/>
</dbReference>
<dbReference type="RefSeq" id="WP_016418623.1">
    <property type="nucleotide sequence ID" value="NZ_AUAB01000047.1"/>
</dbReference>
<comment type="pathway">
    <text evidence="1">Metabolic intermediate biosynthesis; chorismate biosynthesis; chorismate from D-erythrose 4-phosphate and phosphoenolpyruvate: step 4/7.</text>
</comment>
<name>S2KER5_LITA3</name>
<sequence>MESSNVSMVGREPHFLNGATRICAIVGDPIDQAGSPERFNRRYQKLGVNAVLIPLHVAPEDLTAVVKSLRAVRNFQGLVITVPHKQQALRLLDHCTPRAKRIGAVNAIRFTQGRLYGDNFDGEGFARGLAASGCLVRGKRVMIIGAGGAGHAIADAIAEHGAGSIGVHDWDRHRAEHLVANLRSGWPGFDAEPVDNDPAGFDVVINASPAGGNVDHAFPTDPARIGAGAHVADILLKPRITAFLTACEAKGLGVMPGYLMLDNQIEAIAEFFDASPAEMAGS</sequence>
<dbReference type="STRING" id="1121939.L861_13860"/>
<dbReference type="GO" id="GO:0009073">
    <property type="term" value="P:aromatic amino acid family biosynthetic process"/>
    <property type="evidence" value="ECO:0007669"/>
    <property type="project" value="UniProtKB-KW"/>
</dbReference>
<dbReference type="GO" id="GO:0009423">
    <property type="term" value="P:chorismate biosynthetic process"/>
    <property type="evidence" value="ECO:0007669"/>
    <property type="project" value="TreeGrafter"/>
</dbReference>
<dbReference type="InterPro" id="IPR036291">
    <property type="entry name" value="NAD(P)-bd_dom_sf"/>
</dbReference>
<dbReference type="PANTHER" id="PTHR21089:SF1">
    <property type="entry name" value="BIFUNCTIONAL 3-DEHYDROQUINATE DEHYDRATASE_SHIKIMATE DEHYDROGENASE, CHLOROPLASTIC"/>
    <property type="match status" value="1"/>
</dbReference>
<dbReference type="EMBL" id="ASTJ01000041">
    <property type="protein sequence ID" value="EPC00355.1"/>
    <property type="molecule type" value="Genomic_DNA"/>
</dbReference>
<dbReference type="InterPro" id="IPR046346">
    <property type="entry name" value="Aminoacid_DH-like_N_sf"/>
</dbReference>
<dbReference type="PANTHER" id="PTHR21089">
    <property type="entry name" value="SHIKIMATE DEHYDROGENASE"/>
    <property type="match status" value="1"/>
</dbReference>
<dbReference type="GO" id="GO:0005829">
    <property type="term" value="C:cytosol"/>
    <property type="evidence" value="ECO:0007669"/>
    <property type="project" value="TreeGrafter"/>
</dbReference>
<dbReference type="GO" id="GO:0019632">
    <property type="term" value="P:shikimate metabolic process"/>
    <property type="evidence" value="ECO:0007669"/>
    <property type="project" value="TreeGrafter"/>
</dbReference>
<feature type="domain" description="Shikimate dehydrogenase substrate binding N-terminal" evidence="5">
    <location>
        <begin position="25"/>
        <end position="108"/>
    </location>
</feature>
<dbReference type="OrthoDB" id="3609723at2"/>
<dbReference type="Gene3D" id="3.40.50.720">
    <property type="entry name" value="NAD(P)-binding Rossmann-like Domain"/>
    <property type="match status" value="1"/>
</dbReference>
<dbReference type="Pfam" id="PF08501">
    <property type="entry name" value="Shikimate_dh_N"/>
    <property type="match status" value="1"/>
</dbReference>
<evidence type="ECO:0000259" key="5">
    <source>
        <dbReference type="Pfam" id="PF08501"/>
    </source>
</evidence>
<dbReference type="AlphaFoldDB" id="S2KER5"/>
<dbReference type="PATRIC" id="fig|1121939.11.peg.4114"/>
<dbReference type="Proteomes" id="UP000014463">
    <property type="component" value="Unassembled WGS sequence"/>
</dbReference>
<evidence type="ECO:0000313" key="6">
    <source>
        <dbReference type="EMBL" id="EPC00355.1"/>
    </source>
</evidence>
<evidence type="ECO:0000256" key="3">
    <source>
        <dbReference type="ARBA" id="ARBA00023002"/>
    </source>
</evidence>
<comment type="caution">
    <text evidence="6">The sequence shown here is derived from an EMBL/GenBank/DDBJ whole genome shotgun (WGS) entry which is preliminary data.</text>
</comment>
<protein>
    <recommendedName>
        <fullName evidence="5">Shikimate dehydrogenase substrate binding N-terminal domain-containing protein</fullName>
    </recommendedName>
</protein>
<evidence type="ECO:0000313" key="7">
    <source>
        <dbReference type="Proteomes" id="UP000014463"/>
    </source>
</evidence>
<reference evidence="6 7" key="1">
    <citation type="journal article" date="2013" name="Genome Announc.">
        <title>Draft genome sequence of the moderately halophilic gammaproteobacterium Halomonas anticariensis FP35.</title>
        <authorList>
            <person name="Tahrioui A."/>
            <person name="Quesada E."/>
            <person name="Llamas I."/>
        </authorList>
    </citation>
    <scope>NUCLEOTIDE SEQUENCE [LARGE SCALE GENOMIC DNA]</scope>
    <source>
        <strain evidence="7">DSM 16096 / CECT 5854 / LMG 22089 / FP35</strain>
    </source>
</reference>
<dbReference type="SUPFAM" id="SSF53223">
    <property type="entry name" value="Aminoacid dehydrogenase-like, N-terminal domain"/>
    <property type="match status" value="1"/>
</dbReference>
<keyword evidence="3" id="KW-0560">Oxidoreductase</keyword>
<dbReference type="SUPFAM" id="SSF51735">
    <property type="entry name" value="NAD(P)-binding Rossmann-fold domains"/>
    <property type="match status" value="1"/>
</dbReference>
<evidence type="ECO:0000256" key="2">
    <source>
        <dbReference type="ARBA" id="ARBA00022857"/>
    </source>
</evidence>
<accession>S2KER5</accession>
<dbReference type="Gene3D" id="3.40.50.10860">
    <property type="entry name" value="Leucine Dehydrogenase, chain A, domain 1"/>
    <property type="match status" value="1"/>
</dbReference>
<dbReference type="GO" id="GO:0050661">
    <property type="term" value="F:NADP binding"/>
    <property type="evidence" value="ECO:0007669"/>
    <property type="project" value="TreeGrafter"/>
</dbReference>
<dbReference type="GO" id="GO:0004764">
    <property type="term" value="F:shikimate 3-dehydrogenase (NADP+) activity"/>
    <property type="evidence" value="ECO:0007669"/>
    <property type="project" value="InterPro"/>
</dbReference>
<gene>
    <name evidence="6" type="ORF">L861_13860</name>
</gene>
<keyword evidence="7" id="KW-1185">Reference proteome</keyword>
<dbReference type="InterPro" id="IPR022893">
    <property type="entry name" value="Shikimate_DH_fam"/>
</dbReference>
<organism evidence="6 7">
    <name type="scientific">Litchfieldella anticariensis (strain DSM 16096 / CECT 5854 / CIP 108499 / LMG 22089 / FP35)</name>
    <name type="common">Halomonas anticariensis</name>
    <dbReference type="NCBI Taxonomy" id="1121939"/>
    <lineage>
        <taxon>Bacteria</taxon>
        <taxon>Pseudomonadati</taxon>
        <taxon>Pseudomonadota</taxon>
        <taxon>Gammaproteobacteria</taxon>
        <taxon>Oceanospirillales</taxon>
        <taxon>Halomonadaceae</taxon>
        <taxon>Litchfieldella</taxon>
    </lineage>
</organism>
<proteinExistence type="predicted"/>
<evidence type="ECO:0000256" key="1">
    <source>
        <dbReference type="ARBA" id="ARBA00004871"/>
    </source>
</evidence>
<keyword evidence="2" id="KW-0521">NADP</keyword>
<evidence type="ECO:0000256" key="4">
    <source>
        <dbReference type="ARBA" id="ARBA00023141"/>
    </source>
</evidence>